<evidence type="ECO:0000313" key="1">
    <source>
        <dbReference type="EMBL" id="MFH6984575.1"/>
    </source>
</evidence>
<evidence type="ECO:0000313" key="2">
    <source>
        <dbReference type="Proteomes" id="UP001610063"/>
    </source>
</evidence>
<keyword evidence="2" id="KW-1185">Reference proteome</keyword>
<dbReference type="RefSeq" id="WP_395417963.1">
    <property type="nucleotide sequence ID" value="NZ_JBIPKE010000018.1"/>
</dbReference>
<protein>
    <submittedName>
        <fullName evidence="1">Uncharacterized protein</fullName>
    </submittedName>
</protein>
<dbReference type="EMBL" id="JBIPKE010000018">
    <property type="protein sequence ID" value="MFH6984575.1"/>
    <property type="molecule type" value="Genomic_DNA"/>
</dbReference>
<reference evidence="1 2" key="1">
    <citation type="journal article" date="2013" name="Int. J. Syst. Evol. Microbiol.">
        <title>Marinoscillum luteum sp. nov., isolated from marine sediment.</title>
        <authorList>
            <person name="Cha I.T."/>
            <person name="Park S.J."/>
            <person name="Kim S.J."/>
            <person name="Kim J.G."/>
            <person name="Jung M.Y."/>
            <person name="Shin K.S."/>
            <person name="Kwon K.K."/>
            <person name="Yang S.H."/>
            <person name="Seo Y.S."/>
            <person name="Rhee S.K."/>
        </authorList>
    </citation>
    <scope>NUCLEOTIDE SEQUENCE [LARGE SCALE GENOMIC DNA]</scope>
    <source>
        <strain evidence="1 2">KCTC 23939</strain>
    </source>
</reference>
<organism evidence="1 2">
    <name type="scientific">Marinoscillum luteum</name>
    <dbReference type="NCBI Taxonomy" id="861051"/>
    <lineage>
        <taxon>Bacteria</taxon>
        <taxon>Pseudomonadati</taxon>
        <taxon>Bacteroidota</taxon>
        <taxon>Cytophagia</taxon>
        <taxon>Cytophagales</taxon>
        <taxon>Reichenbachiellaceae</taxon>
        <taxon>Marinoscillum</taxon>
    </lineage>
</organism>
<name>A0ABW7NBX3_9BACT</name>
<accession>A0ABW7NBX3</accession>
<sequence length="69" mass="8086">MKRVIRNIVLLVLILVGLEQGIVFLSQYSETFKAQQHIISEEHMDPAAFFYTESEHVLRAEKKLRQTLK</sequence>
<proteinExistence type="predicted"/>
<dbReference type="Proteomes" id="UP001610063">
    <property type="component" value="Unassembled WGS sequence"/>
</dbReference>
<comment type="caution">
    <text evidence="1">The sequence shown here is derived from an EMBL/GenBank/DDBJ whole genome shotgun (WGS) entry which is preliminary data.</text>
</comment>
<gene>
    <name evidence="1" type="ORF">ACHKAR_14065</name>
</gene>